<evidence type="ECO:0000313" key="1">
    <source>
        <dbReference type="EMBL" id="KAI1611466.1"/>
    </source>
</evidence>
<keyword evidence="2" id="KW-1185">Reference proteome</keyword>
<organism evidence="1 2">
    <name type="scientific">Exophiala viscosa</name>
    <dbReference type="NCBI Taxonomy" id="2486360"/>
    <lineage>
        <taxon>Eukaryota</taxon>
        <taxon>Fungi</taxon>
        <taxon>Dikarya</taxon>
        <taxon>Ascomycota</taxon>
        <taxon>Pezizomycotina</taxon>
        <taxon>Eurotiomycetes</taxon>
        <taxon>Chaetothyriomycetidae</taxon>
        <taxon>Chaetothyriales</taxon>
        <taxon>Herpotrichiellaceae</taxon>
        <taxon>Exophiala</taxon>
    </lineage>
</organism>
<evidence type="ECO:0000313" key="2">
    <source>
        <dbReference type="Proteomes" id="UP001203852"/>
    </source>
</evidence>
<reference evidence="1" key="1">
    <citation type="journal article" date="2022" name="bioRxiv">
        <title>Deciphering the potential niche of two novel black yeast fungi from a biological soil crust based on their genomes, phenotypes, and melanin regulation.</title>
        <authorList>
            <consortium name="DOE Joint Genome Institute"/>
            <person name="Carr E.C."/>
            <person name="Barton Q."/>
            <person name="Grambo S."/>
            <person name="Sullivan M."/>
            <person name="Renfro C.M."/>
            <person name="Kuo A."/>
            <person name="Pangilinan J."/>
            <person name="Lipzen A."/>
            <person name="Keymanesh K."/>
            <person name="Savage E."/>
            <person name="Barry K."/>
            <person name="Grigoriev I.V."/>
            <person name="Riekhof W.R."/>
            <person name="Harris S.S."/>
        </authorList>
    </citation>
    <scope>NUCLEOTIDE SEQUENCE</scope>
    <source>
        <strain evidence="1">JF 03-4F</strain>
    </source>
</reference>
<gene>
    <name evidence="1" type="ORF">EDD36DRAFT_289969</name>
</gene>
<dbReference type="AlphaFoldDB" id="A0AAN6IBN4"/>
<name>A0AAN6IBN4_9EURO</name>
<comment type="caution">
    <text evidence="1">The sequence shown here is derived from an EMBL/GenBank/DDBJ whole genome shotgun (WGS) entry which is preliminary data.</text>
</comment>
<accession>A0AAN6IBN4</accession>
<protein>
    <submittedName>
        <fullName evidence="1">Uncharacterized protein</fullName>
    </submittedName>
</protein>
<proteinExistence type="predicted"/>
<sequence length="152" mass="16211">MAQSNAEAGSSFDPSAISGEIQSVHSDEGTTIDTNEYNSFLEFLQRLAHSGVDVSHDPNLETAMTDLDNAVNSVATPSGAVFSDPEVTSCVKQLASEGHCTNLFAFLSQMHQDSVDFTHDPELQSTMNNISVQIPSHHSSSFPGIGPEVAEL</sequence>
<dbReference type="EMBL" id="MU404356">
    <property type="protein sequence ID" value="KAI1611466.1"/>
    <property type="molecule type" value="Genomic_DNA"/>
</dbReference>
<dbReference type="Proteomes" id="UP001203852">
    <property type="component" value="Unassembled WGS sequence"/>
</dbReference>